<comment type="caution">
    <text evidence="5">The sequence shown here is derived from an EMBL/GenBank/DDBJ whole genome shotgun (WGS) entry which is preliminary data.</text>
</comment>
<evidence type="ECO:0000313" key="5">
    <source>
        <dbReference type="EMBL" id="MBS0026443.1"/>
    </source>
</evidence>
<organism evidence="5 6">
    <name type="scientific">Chitinophaga hostae</name>
    <dbReference type="NCBI Taxonomy" id="2831022"/>
    <lineage>
        <taxon>Bacteria</taxon>
        <taxon>Pseudomonadati</taxon>
        <taxon>Bacteroidota</taxon>
        <taxon>Chitinophagia</taxon>
        <taxon>Chitinophagales</taxon>
        <taxon>Chitinophagaceae</taxon>
        <taxon>Chitinophaga</taxon>
    </lineage>
</organism>
<dbReference type="Pfam" id="PF12833">
    <property type="entry name" value="HTH_18"/>
    <property type="match status" value="1"/>
</dbReference>
<dbReference type="SMART" id="SM00342">
    <property type="entry name" value="HTH_ARAC"/>
    <property type="match status" value="1"/>
</dbReference>
<keyword evidence="2" id="KW-0238">DNA-binding</keyword>
<protein>
    <submittedName>
        <fullName evidence="5">Helix-turn-helix transcriptional regulator</fullName>
    </submittedName>
</protein>
<accession>A0ABS5IU84</accession>
<evidence type="ECO:0000256" key="1">
    <source>
        <dbReference type="ARBA" id="ARBA00023015"/>
    </source>
</evidence>
<dbReference type="InterPro" id="IPR018060">
    <property type="entry name" value="HTH_AraC"/>
</dbReference>
<keyword evidence="6" id="KW-1185">Reference proteome</keyword>
<dbReference type="Gene3D" id="1.10.10.60">
    <property type="entry name" value="Homeodomain-like"/>
    <property type="match status" value="1"/>
</dbReference>
<evidence type="ECO:0000256" key="2">
    <source>
        <dbReference type="ARBA" id="ARBA00023125"/>
    </source>
</evidence>
<dbReference type="SUPFAM" id="SSF46689">
    <property type="entry name" value="Homeodomain-like"/>
    <property type="match status" value="2"/>
</dbReference>
<dbReference type="EMBL" id="JAGTXB010000001">
    <property type="protein sequence ID" value="MBS0026443.1"/>
    <property type="molecule type" value="Genomic_DNA"/>
</dbReference>
<dbReference type="PANTHER" id="PTHR43280:SF2">
    <property type="entry name" value="HTH-TYPE TRANSCRIPTIONAL REGULATOR EXSA"/>
    <property type="match status" value="1"/>
</dbReference>
<keyword evidence="3" id="KW-0804">Transcription</keyword>
<name>A0ABS5IU84_9BACT</name>
<proteinExistence type="predicted"/>
<dbReference type="PROSITE" id="PS01124">
    <property type="entry name" value="HTH_ARAC_FAMILY_2"/>
    <property type="match status" value="1"/>
</dbReference>
<gene>
    <name evidence="5" type="ORF">KE626_03870</name>
</gene>
<dbReference type="InterPro" id="IPR009057">
    <property type="entry name" value="Homeodomain-like_sf"/>
</dbReference>
<evidence type="ECO:0000256" key="3">
    <source>
        <dbReference type="ARBA" id="ARBA00023163"/>
    </source>
</evidence>
<evidence type="ECO:0000259" key="4">
    <source>
        <dbReference type="PROSITE" id="PS01124"/>
    </source>
</evidence>
<evidence type="ECO:0000313" key="6">
    <source>
        <dbReference type="Proteomes" id="UP000676386"/>
    </source>
</evidence>
<keyword evidence="1" id="KW-0805">Transcription regulation</keyword>
<reference evidence="5 6" key="1">
    <citation type="submission" date="2021-04" db="EMBL/GenBank/DDBJ databases">
        <title>Chitinophaga sp. nov., isolated from the rhizosphere soil.</title>
        <authorList>
            <person name="He S."/>
        </authorList>
    </citation>
    <scope>NUCLEOTIDE SEQUENCE [LARGE SCALE GENOMIC DNA]</scope>
    <source>
        <strain evidence="5 6">2R12</strain>
    </source>
</reference>
<dbReference type="RefSeq" id="WP_211971551.1">
    <property type="nucleotide sequence ID" value="NZ_CBFHAM010000015.1"/>
</dbReference>
<sequence>MAVTFIDDGIVSFSKKNYSAATHSHYALELAFATSGLLNISTGDQHYKNIQAAIISPNTPHSFDCLHGESYIYFIDPTTTTGEHLINLYNLDNRPIVVLNTKEIDLYKNGEQFSLPGFDKKDDKKISEYTSMCVKLIHEHITEEDWSVDQLARKLFVSESRLAHIFKQDMNISIRQYILWKKIEIAATKSQTGCSLTESALYAGFTDSSHFIKTFKKMFGVRPSFAMKS</sequence>
<feature type="domain" description="HTH araC/xylS-type" evidence="4">
    <location>
        <begin position="131"/>
        <end position="229"/>
    </location>
</feature>
<dbReference type="Proteomes" id="UP000676386">
    <property type="component" value="Unassembled WGS sequence"/>
</dbReference>
<dbReference type="PANTHER" id="PTHR43280">
    <property type="entry name" value="ARAC-FAMILY TRANSCRIPTIONAL REGULATOR"/>
    <property type="match status" value="1"/>
</dbReference>